<dbReference type="HOGENOM" id="CLU_115501_0_0_1"/>
<organism evidence="1 2">
    <name type="scientific">Stachybotrys chartarum (strain CBS 109288 / IBT 7711)</name>
    <name type="common">Toxic black mold</name>
    <name type="synonym">Stilbospora chartarum</name>
    <dbReference type="NCBI Taxonomy" id="1280523"/>
    <lineage>
        <taxon>Eukaryota</taxon>
        <taxon>Fungi</taxon>
        <taxon>Dikarya</taxon>
        <taxon>Ascomycota</taxon>
        <taxon>Pezizomycotina</taxon>
        <taxon>Sordariomycetes</taxon>
        <taxon>Hypocreomycetidae</taxon>
        <taxon>Hypocreales</taxon>
        <taxon>Stachybotryaceae</taxon>
        <taxon>Stachybotrys</taxon>
    </lineage>
</organism>
<dbReference type="OrthoDB" id="5117488at2759"/>
<evidence type="ECO:0000313" key="1">
    <source>
        <dbReference type="EMBL" id="KEY74921.1"/>
    </source>
</evidence>
<evidence type="ECO:0000313" key="2">
    <source>
        <dbReference type="Proteomes" id="UP000028045"/>
    </source>
</evidence>
<proteinExistence type="predicted"/>
<sequence length="202" mass="22656">MAPSWLEKFIVREDATPDPRRQKEQAIFEIKYMVLEGNRRILCVEGETTPRYEVTRRSILGAWGDKTTVTSPMNGGQTVAEIDFHSLPLAKTEIEFRQRQHELHIKTSKPQYESSGGLGLLHWKGTGMVPFSNASWELRDETALIMSVTVDAHQSNGTIGLWKDGLDTETIEELVVVGISQIEGYKRTIRNAKISVGSVVVS</sequence>
<keyword evidence="2" id="KW-1185">Reference proteome</keyword>
<accession>A0A084BBJ2</accession>
<name>A0A084BBJ2_STACB</name>
<protein>
    <submittedName>
        <fullName evidence="1">Uncharacterized protein</fullName>
    </submittedName>
</protein>
<dbReference type="EMBL" id="KL647405">
    <property type="protein sequence ID" value="KEY74921.1"/>
    <property type="molecule type" value="Genomic_DNA"/>
</dbReference>
<gene>
    <name evidence="1" type="ORF">S7711_01275</name>
</gene>
<dbReference type="AlphaFoldDB" id="A0A084BBJ2"/>
<reference evidence="1 2" key="1">
    <citation type="journal article" date="2014" name="BMC Genomics">
        <title>Comparative genome sequencing reveals chemotype-specific gene clusters in the toxigenic black mold Stachybotrys.</title>
        <authorList>
            <person name="Semeiks J."/>
            <person name="Borek D."/>
            <person name="Otwinowski Z."/>
            <person name="Grishin N.V."/>
        </authorList>
    </citation>
    <scope>NUCLEOTIDE SEQUENCE [LARGE SCALE GENOMIC DNA]</scope>
    <source>
        <strain evidence="2">CBS 109288 / IBT 7711</strain>
    </source>
</reference>
<dbReference type="Proteomes" id="UP000028045">
    <property type="component" value="Unassembled WGS sequence"/>
</dbReference>